<evidence type="ECO:0000256" key="3">
    <source>
        <dbReference type="ARBA" id="ARBA00022475"/>
    </source>
</evidence>
<feature type="transmembrane region" description="Helical" evidence="10">
    <location>
        <begin position="136"/>
        <end position="160"/>
    </location>
</feature>
<dbReference type="AlphaFoldDB" id="A0A450RWX1"/>
<gene>
    <name evidence="11" type="ORF">BECKDK2373B_GA0170837_100624</name>
</gene>
<evidence type="ECO:0000256" key="8">
    <source>
        <dbReference type="ARBA" id="ARBA00023136"/>
    </source>
</evidence>
<dbReference type="PANTHER" id="PTHR11795:SF371">
    <property type="entry name" value="HIGH-AFFINITY BRANCHED-CHAIN AMINO ACID TRANSPORT SYSTEM PERMEASE PROTEIN LIVH"/>
    <property type="match status" value="1"/>
</dbReference>
<proteinExistence type="inferred from homology"/>
<dbReference type="GO" id="GO:0015192">
    <property type="term" value="F:L-phenylalanine transmembrane transporter activity"/>
    <property type="evidence" value="ECO:0007669"/>
    <property type="project" value="TreeGrafter"/>
</dbReference>
<dbReference type="EMBL" id="CAADEX010000006">
    <property type="protein sequence ID" value="VFJ43686.1"/>
    <property type="molecule type" value="Genomic_DNA"/>
</dbReference>
<evidence type="ECO:0000256" key="9">
    <source>
        <dbReference type="ARBA" id="ARBA00037998"/>
    </source>
</evidence>
<comment type="subcellular location">
    <subcellularLocation>
        <location evidence="1">Cell inner membrane</location>
        <topology evidence="1">Multi-pass membrane protein</topology>
    </subcellularLocation>
</comment>
<dbReference type="GO" id="GO:0015808">
    <property type="term" value="P:L-alanine transport"/>
    <property type="evidence" value="ECO:0007669"/>
    <property type="project" value="TreeGrafter"/>
</dbReference>
<dbReference type="InterPro" id="IPR052157">
    <property type="entry name" value="BCAA_transport_permease"/>
</dbReference>
<feature type="transmembrane region" description="Helical" evidence="10">
    <location>
        <begin position="216"/>
        <end position="233"/>
    </location>
</feature>
<evidence type="ECO:0000256" key="7">
    <source>
        <dbReference type="ARBA" id="ARBA00022989"/>
    </source>
</evidence>
<dbReference type="GO" id="GO:0005304">
    <property type="term" value="F:L-valine transmembrane transporter activity"/>
    <property type="evidence" value="ECO:0007669"/>
    <property type="project" value="TreeGrafter"/>
</dbReference>
<dbReference type="CDD" id="cd06582">
    <property type="entry name" value="TM_PBP1_LivH_like"/>
    <property type="match status" value="1"/>
</dbReference>
<evidence type="ECO:0000256" key="10">
    <source>
        <dbReference type="SAM" id="Phobius"/>
    </source>
</evidence>
<dbReference type="InterPro" id="IPR001851">
    <property type="entry name" value="ABC_transp_permease"/>
</dbReference>
<keyword evidence="6" id="KW-0029">Amino-acid transport</keyword>
<sequence>MDLLLQLLANGLVNGALFALLACAFGLVYRSLRVFHIAFAGLFLIAPYAAYAANAWLGAPIWLAVILGVAAGALSGYLIELILYRPFFRRDVSGGAVIVASLGAFIIIENLLAMGFGSELKTMGRGLAERFVLGSVSLTSIQIVQFLVATMALITVGVTIKRVRTFKIIWAMGDEPGLVPVLGLPLMRYRALVFMVSAGLAGLAGGLIAMDVGVDPHMGLSYLLIAAVAVLAGGIDRFWGWVLGGVVLALLQSLMVWKFSAQWMDLVTFSVLIGILLFRPQGMLGLRKRLEEE</sequence>
<feature type="transmembrane region" description="Helical" evidence="10">
    <location>
        <begin position="12"/>
        <end position="29"/>
    </location>
</feature>
<dbReference type="PANTHER" id="PTHR11795">
    <property type="entry name" value="BRANCHED-CHAIN AMINO ACID TRANSPORT SYSTEM PERMEASE PROTEIN LIVH"/>
    <property type="match status" value="1"/>
</dbReference>
<feature type="transmembrane region" description="Helical" evidence="10">
    <location>
        <begin position="263"/>
        <end position="279"/>
    </location>
</feature>
<dbReference type="GO" id="GO:0005886">
    <property type="term" value="C:plasma membrane"/>
    <property type="evidence" value="ECO:0007669"/>
    <property type="project" value="UniProtKB-SubCell"/>
</dbReference>
<dbReference type="Pfam" id="PF02653">
    <property type="entry name" value="BPD_transp_2"/>
    <property type="match status" value="1"/>
</dbReference>
<feature type="transmembrane region" description="Helical" evidence="10">
    <location>
        <begin position="191"/>
        <end position="210"/>
    </location>
</feature>
<keyword evidence="7 10" id="KW-1133">Transmembrane helix</keyword>
<protein>
    <submittedName>
        <fullName evidence="11">Branched-chain amino acid transport system permease protein</fullName>
    </submittedName>
</protein>
<keyword evidence="2" id="KW-0813">Transport</keyword>
<keyword evidence="3" id="KW-1003">Cell membrane</keyword>
<evidence type="ECO:0000256" key="2">
    <source>
        <dbReference type="ARBA" id="ARBA00022448"/>
    </source>
</evidence>
<comment type="similarity">
    <text evidence="9">Belongs to the binding-protein-dependent transport system permease family. LivHM subfamily.</text>
</comment>
<dbReference type="GO" id="GO:1903806">
    <property type="term" value="P:L-isoleucine import across plasma membrane"/>
    <property type="evidence" value="ECO:0007669"/>
    <property type="project" value="TreeGrafter"/>
</dbReference>
<evidence type="ECO:0000256" key="5">
    <source>
        <dbReference type="ARBA" id="ARBA00022692"/>
    </source>
</evidence>
<keyword evidence="5 10" id="KW-0812">Transmembrane</keyword>
<keyword evidence="8 10" id="KW-0472">Membrane</keyword>
<evidence type="ECO:0000256" key="1">
    <source>
        <dbReference type="ARBA" id="ARBA00004429"/>
    </source>
</evidence>
<feature type="transmembrane region" description="Helical" evidence="10">
    <location>
        <begin position="96"/>
        <end position="116"/>
    </location>
</feature>
<organism evidence="11">
    <name type="scientific">Candidatus Kentrum sp. DK</name>
    <dbReference type="NCBI Taxonomy" id="2126562"/>
    <lineage>
        <taxon>Bacteria</taxon>
        <taxon>Pseudomonadati</taxon>
        <taxon>Pseudomonadota</taxon>
        <taxon>Gammaproteobacteria</taxon>
        <taxon>Candidatus Kentrum</taxon>
    </lineage>
</organism>
<feature type="transmembrane region" description="Helical" evidence="10">
    <location>
        <begin position="34"/>
        <end position="53"/>
    </location>
</feature>
<accession>A0A450RWX1</accession>
<dbReference type="GO" id="GO:0015188">
    <property type="term" value="F:L-isoleucine transmembrane transporter activity"/>
    <property type="evidence" value="ECO:0007669"/>
    <property type="project" value="TreeGrafter"/>
</dbReference>
<reference evidence="11" key="1">
    <citation type="submission" date="2019-02" db="EMBL/GenBank/DDBJ databases">
        <authorList>
            <person name="Gruber-Vodicka R. H."/>
            <person name="Seah K. B. B."/>
        </authorList>
    </citation>
    <scope>NUCLEOTIDE SEQUENCE</scope>
    <source>
        <strain evidence="11">BECK_DK47</strain>
    </source>
</reference>
<dbReference type="GO" id="GO:0042941">
    <property type="term" value="P:D-alanine transmembrane transport"/>
    <property type="evidence" value="ECO:0007669"/>
    <property type="project" value="TreeGrafter"/>
</dbReference>
<keyword evidence="4" id="KW-0997">Cell inner membrane</keyword>
<feature type="transmembrane region" description="Helical" evidence="10">
    <location>
        <begin position="238"/>
        <end position="257"/>
    </location>
</feature>
<name>A0A450RWX1_9GAMM</name>
<evidence type="ECO:0000256" key="6">
    <source>
        <dbReference type="ARBA" id="ARBA00022970"/>
    </source>
</evidence>
<evidence type="ECO:0000313" key="11">
    <source>
        <dbReference type="EMBL" id="VFJ43686.1"/>
    </source>
</evidence>
<dbReference type="GO" id="GO:0015190">
    <property type="term" value="F:L-leucine transmembrane transporter activity"/>
    <property type="evidence" value="ECO:0007669"/>
    <property type="project" value="TreeGrafter"/>
</dbReference>
<feature type="transmembrane region" description="Helical" evidence="10">
    <location>
        <begin position="59"/>
        <end position="84"/>
    </location>
</feature>
<evidence type="ECO:0000256" key="4">
    <source>
        <dbReference type="ARBA" id="ARBA00022519"/>
    </source>
</evidence>